<dbReference type="EMBL" id="CAKOGP040002214">
    <property type="protein sequence ID" value="CAJ1965661.1"/>
    <property type="molecule type" value="Genomic_DNA"/>
</dbReference>
<feature type="transmembrane region" description="Helical" evidence="2">
    <location>
        <begin position="319"/>
        <end position="339"/>
    </location>
</feature>
<gene>
    <name evidence="3" type="ORF">CYCCA115_LOCUS21254</name>
</gene>
<organism evidence="3 4">
    <name type="scientific">Cylindrotheca closterium</name>
    <dbReference type="NCBI Taxonomy" id="2856"/>
    <lineage>
        <taxon>Eukaryota</taxon>
        <taxon>Sar</taxon>
        <taxon>Stramenopiles</taxon>
        <taxon>Ochrophyta</taxon>
        <taxon>Bacillariophyta</taxon>
        <taxon>Bacillariophyceae</taxon>
        <taxon>Bacillariophycidae</taxon>
        <taxon>Bacillariales</taxon>
        <taxon>Bacillariaceae</taxon>
        <taxon>Cylindrotheca</taxon>
    </lineage>
</organism>
<dbReference type="AlphaFoldDB" id="A0AAD2G7G4"/>
<name>A0AAD2G7G4_9STRA</name>
<keyword evidence="2" id="KW-1133">Transmembrane helix</keyword>
<sequence length="377" mass="42159">MFGFGKKTKEEEQVFEHGIQKGDHLIRWTSILIWPVQVHAICIGACHDSLTLVDFGLTANKQPDNSIDKYKSENEIENETVPLEEMVDQQDKALIKAAEERRSQMRGAERITILTLTDEKEIRQWKKVEYGEEVSKKKNKWWFWKSKDNDKESKGDNEKDEIDDAKVEQEQDVEKDDLNVSNDTSTSPTTTVKPNGPASPKSDPAASPPVPKLPKSDPTNIVLARVRYLLMNPEVLPPHHILFSNSECIAVWVKTGRWSTLQASVFLQATTVGNIKNTATITATLAAATTTVTVPASGVMGWLGFTTTTQVGLMAVHPWLIPVLAGYGLIAIGTPMIILKKCKDQWKEATQDLTEGFWEWADSDIYVEAIHSWSGIT</sequence>
<protein>
    <submittedName>
        <fullName evidence="3">Uncharacterized protein</fullName>
    </submittedName>
</protein>
<evidence type="ECO:0000313" key="4">
    <source>
        <dbReference type="Proteomes" id="UP001295423"/>
    </source>
</evidence>
<reference evidence="3" key="1">
    <citation type="submission" date="2023-08" db="EMBL/GenBank/DDBJ databases">
        <authorList>
            <person name="Audoor S."/>
            <person name="Bilcke G."/>
        </authorList>
    </citation>
    <scope>NUCLEOTIDE SEQUENCE</scope>
</reference>
<accession>A0AAD2G7G4</accession>
<proteinExistence type="predicted"/>
<feature type="region of interest" description="Disordered" evidence="1">
    <location>
        <begin position="147"/>
        <end position="216"/>
    </location>
</feature>
<evidence type="ECO:0000256" key="2">
    <source>
        <dbReference type="SAM" id="Phobius"/>
    </source>
</evidence>
<evidence type="ECO:0000313" key="3">
    <source>
        <dbReference type="EMBL" id="CAJ1965661.1"/>
    </source>
</evidence>
<dbReference type="Proteomes" id="UP001295423">
    <property type="component" value="Unassembled WGS sequence"/>
</dbReference>
<keyword evidence="4" id="KW-1185">Reference proteome</keyword>
<comment type="caution">
    <text evidence="3">The sequence shown here is derived from an EMBL/GenBank/DDBJ whole genome shotgun (WGS) entry which is preliminary data.</text>
</comment>
<feature type="compositionally biased region" description="Polar residues" evidence="1">
    <location>
        <begin position="179"/>
        <end position="193"/>
    </location>
</feature>
<feature type="compositionally biased region" description="Basic and acidic residues" evidence="1">
    <location>
        <begin position="147"/>
        <end position="157"/>
    </location>
</feature>
<keyword evidence="2" id="KW-0812">Transmembrane</keyword>
<keyword evidence="2" id="KW-0472">Membrane</keyword>
<evidence type="ECO:0000256" key="1">
    <source>
        <dbReference type="SAM" id="MobiDB-lite"/>
    </source>
</evidence>